<dbReference type="EMBL" id="FP929132">
    <property type="protein sequence ID" value="CBX97942.1"/>
    <property type="molecule type" value="Genomic_DNA"/>
</dbReference>
<keyword evidence="2" id="KW-1185">Reference proteome</keyword>
<dbReference type="VEuPathDB" id="FungiDB:LEMA_P093510.1"/>
<gene>
    <name evidence="1" type="ORF">LEMA_P093510.1</name>
</gene>
<organism evidence="2">
    <name type="scientific">Leptosphaeria maculans (strain JN3 / isolate v23.1.3 / race Av1-4-5-6-7-8)</name>
    <name type="common">Blackleg fungus</name>
    <name type="synonym">Phoma lingam</name>
    <dbReference type="NCBI Taxonomy" id="985895"/>
    <lineage>
        <taxon>Eukaryota</taxon>
        <taxon>Fungi</taxon>
        <taxon>Dikarya</taxon>
        <taxon>Ascomycota</taxon>
        <taxon>Pezizomycotina</taxon>
        <taxon>Dothideomycetes</taxon>
        <taxon>Pleosporomycetidae</taxon>
        <taxon>Pleosporales</taxon>
        <taxon>Pleosporineae</taxon>
        <taxon>Leptosphaeriaceae</taxon>
        <taxon>Plenodomus</taxon>
        <taxon>Plenodomus lingam/Leptosphaeria maculans species complex</taxon>
    </lineage>
</organism>
<dbReference type="InParanoid" id="E5A265"/>
<reference evidence="2" key="1">
    <citation type="journal article" date="2011" name="Nat. Commun.">
        <title>Effector diversification within compartments of the Leptosphaeria maculans genome affected by Repeat-Induced Point mutations.</title>
        <authorList>
            <person name="Rouxel T."/>
            <person name="Grandaubert J."/>
            <person name="Hane J.K."/>
            <person name="Hoede C."/>
            <person name="van de Wouw A.P."/>
            <person name="Couloux A."/>
            <person name="Dominguez V."/>
            <person name="Anthouard V."/>
            <person name="Bally P."/>
            <person name="Bourras S."/>
            <person name="Cozijnsen A.J."/>
            <person name="Ciuffetti L.M."/>
            <person name="Degrave A."/>
            <person name="Dilmaghani A."/>
            <person name="Duret L."/>
            <person name="Fudal I."/>
            <person name="Goodwin S.B."/>
            <person name="Gout L."/>
            <person name="Glaser N."/>
            <person name="Linglin J."/>
            <person name="Kema G.H.J."/>
            <person name="Lapalu N."/>
            <person name="Lawrence C.B."/>
            <person name="May K."/>
            <person name="Meyer M."/>
            <person name="Ollivier B."/>
            <person name="Poulain J."/>
            <person name="Schoch C.L."/>
            <person name="Simon A."/>
            <person name="Spatafora J.W."/>
            <person name="Stachowiak A."/>
            <person name="Turgeon B.G."/>
            <person name="Tyler B.M."/>
            <person name="Vincent D."/>
            <person name="Weissenbach J."/>
            <person name="Amselem J."/>
            <person name="Quesneville H."/>
            <person name="Oliver R.P."/>
            <person name="Wincker P."/>
            <person name="Balesdent M.-H."/>
            <person name="Howlett B.J."/>
        </authorList>
    </citation>
    <scope>NUCLEOTIDE SEQUENCE [LARGE SCALE GENOMIC DNA]</scope>
    <source>
        <strain evidence="2">JN3 / isolate v23.1.3 / race Av1-4-5-6-7-8</strain>
    </source>
</reference>
<proteinExistence type="predicted"/>
<dbReference type="AlphaFoldDB" id="E5A265"/>
<protein>
    <submittedName>
        <fullName evidence="1">Predicted protein</fullName>
    </submittedName>
</protein>
<evidence type="ECO:0000313" key="2">
    <source>
        <dbReference type="Proteomes" id="UP000002668"/>
    </source>
</evidence>
<dbReference type="HOGENOM" id="CLU_2996898_0_0_1"/>
<name>E5A265_LEPMJ</name>
<sequence length="57" mass="6484">MNVGEERFYLFTRIFSPSLHTNNADTVMAETKLKLEGQPVCNVMHTMPQVDEALEPC</sequence>
<evidence type="ECO:0000313" key="1">
    <source>
        <dbReference type="EMBL" id="CBX97942.1"/>
    </source>
</evidence>
<dbReference type="Proteomes" id="UP000002668">
    <property type="component" value="Genome"/>
</dbReference>
<accession>E5A265</accession>